<keyword evidence="5" id="KW-0378">Hydrolase</keyword>
<keyword evidence="7" id="KW-1185">Reference proteome</keyword>
<dbReference type="PANTHER" id="PTHR31352">
    <property type="entry name" value="BETA-AMYLASE 1, CHLOROPLASTIC"/>
    <property type="match status" value="1"/>
</dbReference>
<feature type="active site" description="Proton acceptor" evidence="4">
    <location>
        <position position="451"/>
    </location>
</feature>
<protein>
    <recommendedName>
        <fullName evidence="5">Beta-amylase</fullName>
        <ecNumber evidence="5">3.2.1.2</ecNumber>
    </recommendedName>
</protein>
<comment type="similarity">
    <text evidence="1 5">Belongs to the glycosyl hydrolase 14 family.</text>
</comment>
<feature type="active site" description="Proton donor" evidence="4">
    <location>
        <position position="254"/>
    </location>
</feature>
<dbReference type="RefSeq" id="XP_010241169.1">
    <property type="nucleotide sequence ID" value="XM_010242867.2"/>
</dbReference>
<evidence type="ECO:0000313" key="7">
    <source>
        <dbReference type="Proteomes" id="UP000189703"/>
    </source>
</evidence>
<evidence type="ECO:0000256" key="2">
    <source>
        <dbReference type="ARBA" id="ARBA00023277"/>
    </source>
</evidence>
<evidence type="ECO:0000256" key="4">
    <source>
        <dbReference type="PIRSR" id="PIRSR601554-1"/>
    </source>
</evidence>
<dbReference type="GO" id="GO:0016161">
    <property type="term" value="F:beta-amylase activity"/>
    <property type="evidence" value="ECO:0000318"/>
    <property type="project" value="GO_Central"/>
</dbReference>
<dbReference type="GeneID" id="104585854"/>
<keyword evidence="2 5" id="KW-0119">Carbohydrate metabolism</keyword>
<evidence type="ECO:0000256" key="3">
    <source>
        <dbReference type="ARBA" id="ARBA00023326"/>
    </source>
</evidence>
<sequence>MEVSVVGCSQAKIGKTELAPRELGFFSSKQVFSRKLGISFDPEKRWRKSGIQVSLKATQPEVSRSEKIAGDTTAMARGSKLEEEGLSLFVGLPLDVVSDGKTVNHVRAVGAGLKALKLLGVDGVEFPIWWGVVEKEGRGKYEWSSYLELAEMIRDAGLKIRVSLNFHASKQAKIPLPDWVSKIGEAQPDIFFNDRSGRRFKECLSLAVDELPVLDGKTPVQVYKEFLQSFKFSFSGLMGSTIVDVSVSLGPDGELRYPSRPSAKGNKLMGAGEFQCYDKHMLSHLKQHAQATGNHYWGLAGPHDAPNFDQSPFSNNFFRERGGSWETPYGNFFLTWYSNQLISHGNRLLSLASTTFSDSPVTVSAKVPVLHSWYKTRSHPAELTAGFYNSANKDGYDAIAEMFAKNSCSMIVPGMDLSDANQPKESLSSPESLLSQIKKACLKHGVLVSGENSSVSGVPGGLEQIMKHLSGENAVVVDSFTYQRMGAYFFSPEHFPSFTVFVRNLNQPELQSDDLPTSDGEDSLSLPKASESGKKLQAQLS</sequence>
<name>A0A1U7Z398_NELNU</name>
<keyword evidence="3 5" id="KW-0624">Polysaccharide degradation</keyword>
<dbReference type="PRINTS" id="PR00750">
    <property type="entry name" value="BETAAMYLASE"/>
</dbReference>
<evidence type="ECO:0000256" key="6">
    <source>
        <dbReference type="SAM" id="MobiDB-lite"/>
    </source>
</evidence>
<evidence type="ECO:0000256" key="1">
    <source>
        <dbReference type="ARBA" id="ARBA00005652"/>
    </source>
</evidence>
<dbReference type="Proteomes" id="UP000189703">
    <property type="component" value="Unplaced"/>
</dbReference>
<feature type="region of interest" description="Disordered" evidence="6">
    <location>
        <begin position="509"/>
        <end position="541"/>
    </location>
</feature>
<accession>A0A1U7Z398</accession>
<evidence type="ECO:0000313" key="8">
    <source>
        <dbReference type="RefSeq" id="XP_010241169.1"/>
    </source>
</evidence>
<dbReference type="SUPFAM" id="SSF51445">
    <property type="entry name" value="(Trans)glycosidases"/>
    <property type="match status" value="1"/>
</dbReference>
<dbReference type="EC" id="3.2.1.2" evidence="5"/>
<dbReference type="PANTHER" id="PTHR31352:SF3">
    <property type="entry name" value="INACTIVE BETA-AMYLASE 9"/>
    <property type="match status" value="1"/>
</dbReference>
<dbReference type="OMA" id="AEPGMYF"/>
<dbReference type="KEGG" id="nnu:104585854"/>
<dbReference type="Gene3D" id="3.20.20.80">
    <property type="entry name" value="Glycosidases"/>
    <property type="match status" value="1"/>
</dbReference>
<dbReference type="eggNOG" id="ENOG502QPTU">
    <property type="taxonomic scope" value="Eukaryota"/>
</dbReference>
<dbReference type="FunCoup" id="A0A1U7Z398">
    <property type="interactions" value="134"/>
</dbReference>
<gene>
    <name evidence="8" type="primary">LOC104585854</name>
</gene>
<dbReference type="InterPro" id="IPR017853">
    <property type="entry name" value="GH"/>
</dbReference>
<dbReference type="Pfam" id="PF01373">
    <property type="entry name" value="Glyco_hydro_14"/>
    <property type="match status" value="1"/>
</dbReference>
<reference evidence="8" key="1">
    <citation type="submission" date="2025-08" db="UniProtKB">
        <authorList>
            <consortium name="RefSeq"/>
        </authorList>
    </citation>
    <scope>IDENTIFICATION</scope>
</reference>
<proteinExistence type="inferred from homology"/>
<dbReference type="InParanoid" id="A0A1U7Z398"/>
<organism evidence="7 8">
    <name type="scientific">Nelumbo nucifera</name>
    <name type="common">Sacred lotus</name>
    <dbReference type="NCBI Taxonomy" id="4432"/>
    <lineage>
        <taxon>Eukaryota</taxon>
        <taxon>Viridiplantae</taxon>
        <taxon>Streptophyta</taxon>
        <taxon>Embryophyta</taxon>
        <taxon>Tracheophyta</taxon>
        <taxon>Spermatophyta</taxon>
        <taxon>Magnoliopsida</taxon>
        <taxon>Proteales</taxon>
        <taxon>Nelumbonaceae</taxon>
        <taxon>Nelumbo</taxon>
    </lineage>
</organism>
<dbReference type="InterPro" id="IPR001554">
    <property type="entry name" value="Glyco_hydro_14"/>
</dbReference>
<dbReference type="GO" id="GO:0005983">
    <property type="term" value="P:starch catabolic process"/>
    <property type="evidence" value="ECO:0000318"/>
    <property type="project" value="GO_Central"/>
</dbReference>
<comment type="catalytic activity">
    <reaction evidence="5">
        <text>Hydrolysis of (1-&gt;4)-alpha-D-glucosidic linkages in polysaccharides so as to remove successive maltose units from the non-reducing ends of the chains.</text>
        <dbReference type="EC" id="3.2.1.2"/>
    </reaction>
</comment>
<dbReference type="OrthoDB" id="1660156at2759"/>
<evidence type="ECO:0000256" key="5">
    <source>
        <dbReference type="RuleBase" id="RU000509"/>
    </source>
</evidence>
<keyword evidence="5" id="KW-0326">Glycosidase</keyword>
<dbReference type="AlphaFoldDB" id="A0A1U7Z398"/>